<sequence>MSPLETLWQLAASSVKADALYLALEQQIFDRLENVTTTEQLAEALGWQPEKTRFLLEILWSMQLLTRHKDGYRTASTSAAVLCRNSSRFLGDAWRFRLASLRQFGLGLSDGMHQPLLAQLSELPRDAAWASAAEQQIAQEQRSITADLADQLLSGLPDFPQIRHILDLGGGPGWVAITLALRHAELSGTVYDLPKTAAVAQRNIDAAGLSARLSAQSGAFPSEKYDLIWSSSFLHFVEDIPTMLATLHNALTQTGTVVLAQAEIAAEAGDAAPVLPFYLPMQMSGRHVTQEGQLAQWLLEAGFTSVETRRHQAFPMAPLNVLIACKGH</sequence>
<evidence type="ECO:0000313" key="9">
    <source>
        <dbReference type="Proteomes" id="UP000032874"/>
    </source>
</evidence>
<dbReference type="SUPFAM" id="SSF53335">
    <property type="entry name" value="S-adenosyl-L-methionine-dependent methyltransferases"/>
    <property type="match status" value="1"/>
</dbReference>
<dbReference type="Pfam" id="PF08100">
    <property type="entry name" value="Dimerisation"/>
    <property type="match status" value="1"/>
</dbReference>
<accession>A0A093S9T7</accession>
<evidence type="ECO:0000256" key="2">
    <source>
        <dbReference type="ARBA" id="ARBA00022679"/>
    </source>
</evidence>
<dbReference type="PANTHER" id="PTHR43712">
    <property type="entry name" value="PUTATIVE (AFU_ORTHOLOGUE AFUA_4G14580)-RELATED"/>
    <property type="match status" value="1"/>
</dbReference>
<dbReference type="eggNOG" id="COG2226">
    <property type="taxonomic scope" value="Bacteria"/>
</dbReference>
<organism evidence="6 9">
    <name type="scientific">Pectobacterium betavasculorum</name>
    <dbReference type="NCBI Taxonomy" id="55207"/>
    <lineage>
        <taxon>Bacteria</taxon>
        <taxon>Pseudomonadati</taxon>
        <taxon>Pseudomonadota</taxon>
        <taxon>Gammaproteobacteria</taxon>
        <taxon>Enterobacterales</taxon>
        <taxon>Pectobacteriaceae</taxon>
        <taxon>Pectobacterium</taxon>
    </lineage>
</organism>
<dbReference type="InterPro" id="IPR012967">
    <property type="entry name" value="COMT_dimerisation"/>
</dbReference>
<evidence type="ECO:0000259" key="5">
    <source>
        <dbReference type="Pfam" id="PF08100"/>
    </source>
</evidence>
<evidence type="ECO:0000313" key="7">
    <source>
        <dbReference type="EMBL" id="KFX16742.1"/>
    </source>
</evidence>
<proteinExistence type="predicted"/>
<dbReference type="InterPro" id="IPR029063">
    <property type="entry name" value="SAM-dependent_MTases_sf"/>
</dbReference>
<dbReference type="Gene3D" id="3.40.50.150">
    <property type="entry name" value="Vaccinia Virus protein VP39"/>
    <property type="match status" value="1"/>
</dbReference>
<dbReference type="Proteomes" id="UP000032869">
    <property type="component" value="Unassembled WGS sequence"/>
</dbReference>
<dbReference type="InterPro" id="IPR036390">
    <property type="entry name" value="WH_DNA-bd_sf"/>
</dbReference>
<dbReference type="Pfam" id="PF00891">
    <property type="entry name" value="Methyltransf_2"/>
    <property type="match status" value="1"/>
</dbReference>
<dbReference type="OrthoDB" id="8700339at2"/>
<keyword evidence="2 6" id="KW-0808">Transferase</keyword>
<dbReference type="GO" id="GO:0008171">
    <property type="term" value="F:O-methyltransferase activity"/>
    <property type="evidence" value="ECO:0007669"/>
    <property type="project" value="InterPro"/>
</dbReference>
<feature type="domain" description="O-methyltransferase C-terminal" evidence="4">
    <location>
        <begin position="148"/>
        <end position="303"/>
    </location>
</feature>
<dbReference type="GO" id="GO:0032259">
    <property type="term" value="P:methylation"/>
    <property type="evidence" value="ECO:0007669"/>
    <property type="project" value="UniProtKB-KW"/>
</dbReference>
<evidence type="ECO:0000256" key="1">
    <source>
        <dbReference type="ARBA" id="ARBA00022603"/>
    </source>
</evidence>
<evidence type="ECO:0000259" key="4">
    <source>
        <dbReference type="Pfam" id="PF00891"/>
    </source>
</evidence>
<dbReference type="RefSeq" id="WP_039307490.1">
    <property type="nucleotide sequence ID" value="NZ_JAODTE010000008.1"/>
</dbReference>
<evidence type="ECO:0000256" key="3">
    <source>
        <dbReference type="ARBA" id="ARBA00022691"/>
    </source>
</evidence>
<dbReference type="InterPro" id="IPR036388">
    <property type="entry name" value="WH-like_DNA-bd_sf"/>
</dbReference>
<dbReference type="STRING" id="55207.KP22_01965"/>
<dbReference type="SUPFAM" id="SSF46785">
    <property type="entry name" value="Winged helix' DNA-binding domain"/>
    <property type="match status" value="1"/>
</dbReference>
<dbReference type="AlphaFoldDB" id="A0A093S9T7"/>
<keyword evidence="1" id="KW-0489">Methyltransferase</keyword>
<dbReference type="Gene3D" id="1.10.10.10">
    <property type="entry name" value="Winged helix-like DNA-binding domain superfamily/Winged helix DNA-binding domain"/>
    <property type="match status" value="1"/>
</dbReference>
<evidence type="ECO:0000313" key="6">
    <source>
        <dbReference type="EMBL" id="KFX06881.1"/>
    </source>
</evidence>
<dbReference type="InterPro" id="IPR016461">
    <property type="entry name" value="COMT-like"/>
</dbReference>
<dbReference type="Proteomes" id="UP000032874">
    <property type="component" value="Unassembled WGS sequence"/>
</dbReference>
<dbReference type="InterPro" id="IPR001077">
    <property type="entry name" value="COMT_C"/>
</dbReference>
<protein>
    <submittedName>
        <fullName evidence="6">SAM-dependent methlyltransferase</fullName>
    </submittedName>
</protein>
<reference evidence="8 9" key="1">
    <citation type="submission" date="2014-08" db="EMBL/GenBank/DDBJ databases">
        <title>Genome sequences of NCPPB Pectobacterium isolates.</title>
        <authorList>
            <person name="Glover R.H."/>
            <person name="Sapp M."/>
            <person name="Elphinstone J."/>
        </authorList>
    </citation>
    <scope>NUCLEOTIDE SEQUENCE [LARGE SCALE GENOMIC DNA]</scope>
    <source>
        <strain evidence="7 8">NCPPB 2793</strain>
        <strain evidence="6 9">NCPPB 2795</strain>
    </source>
</reference>
<comment type="caution">
    <text evidence="6">The sequence shown here is derived from an EMBL/GenBank/DDBJ whole genome shotgun (WGS) entry which is preliminary data.</text>
</comment>
<dbReference type="EMBL" id="JQHL01000012">
    <property type="protein sequence ID" value="KFX16742.1"/>
    <property type="molecule type" value="Genomic_DNA"/>
</dbReference>
<keyword evidence="8" id="KW-1185">Reference proteome</keyword>
<gene>
    <name evidence="7" type="ORF">JV35_17630</name>
    <name evidence="6" type="ORF">KP22_01965</name>
</gene>
<name>A0A093S9T7_9GAMM</name>
<dbReference type="PANTHER" id="PTHR43712:SF2">
    <property type="entry name" value="O-METHYLTRANSFERASE CICE"/>
    <property type="match status" value="1"/>
</dbReference>
<dbReference type="GO" id="GO:0046983">
    <property type="term" value="F:protein dimerization activity"/>
    <property type="evidence" value="ECO:0007669"/>
    <property type="project" value="InterPro"/>
</dbReference>
<dbReference type="EMBL" id="JQHM01000001">
    <property type="protein sequence ID" value="KFX06881.1"/>
    <property type="molecule type" value="Genomic_DNA"/>
</dbReference>
<evidence type="ECO:0000313" key="8">
    <source>
        <dbReference type="Proteomes" id="UP000032869"/>
    </source>
</evidence>
<dbReference type="PROSITE" id="PS51683">
    <property type="entry name" value="SAM_OMT_II"/>
    <property type="match status" value="1"/>
</dbReference>
<keyword evidence="3" id="KW-0949">S-adenosyl-L-methionine</keyword>
<feature type="domain" description="O-methyltransferase dimerisation" evidence="5">
    <location>
        <begin position="8"/>
        <end position="79"/>
    </location>
</feature>
<dbReference type="CDD" id="cd02440">
    <property type="entry name" value="AdoMet_MTases"/>
    <property type="match status" value="1"/>
</dbReference>